<feature type="domain" description="SKICH" evidence="1">
    <location>
        <begin position="44"/>
        <end position="161"/>
    </location>
</feature>
<accession>A0AAV8V696</accession>
<reference evidence="2 3" key="1">
    <citation type="journal article" date="2023" name="Insect Mol. Biol.">
        <title>Genome sequencing provides insights into the evolution of gene families encoding plant cell wall-degrading enzymes in longhorned beetles.</title>
        <authorList>
            <person name="Shin N.R."/>
            <person name="Okamura Y."/>
            <person name="Kirsch R."/>
            <person name="Pauchet Y."/>
        </authorList>
    </citation>
    <scope>NUCLEOTIDE SEQUENCE [LARGE SCALE GENOMIC DNA]</scope>
    <source>
        <strain evidence="2">EAD_L_NR</strain>
    </source>
</reference>
<dbReference type="Proteomes" id="UP001159042">
    <property type="component" value="Unassembled WGS sequence"/>
</dbReference>
<dbReference type="InterPro" id="IPR041611">
    <property type="entry name" value="SKICH"/>
</dbReference>
<evidence type="ECO:0000313" key="3">
    <source>
        <dbReference type="Proteomes" id="UP001159042"/>
    </source>
</evidence>
<dbReference type="Gene3D" id="2.60.40.2840">
    <property type="match status" value="1"/>
</dbReference>
<protein>
    <recommendedName>
        <fullName evidence="1">SKICH domain-containing protein</fullName>
    </recommendedName>
</protein>
<dbReference type="Pfam" id="PF17751">
    <property type="entry name" value="SKICH"/>
    <property type="match status" value="1"/>
</dbReference>
<dbReference type="AlphaFoldDB" id="A0AAV8V696"/>
<dbReference type="EMBL" id="JANEYG010000467">
    <property type="protein sequence ID" value="KAJ8909623.1"/>
    <property type="molecule type" value="Genomic_DNA"/>
</dbReference>
<name>A0AAV8V696_9CUCU</name>
<proteinExistence type="predicted"/>
<keyword evidence="3" id="KW-1185">Reference proteome</keyword>
<comment type="caution">
    <text evidence="2">The sequence shown here is derived from an EMBL/GenBank/DDBJ whole genome shotgun (WGS) entry which is preliminary data.</text>
</comment>
<evidence type="ECO:0000259" key="1">
    <source>
        <dbReference type="Pfam" id="PF17751"/>
    </source>
</evidence>
<evidence type="ECO:0000313" key="2">
    <source>
        <dbReference type="EMBL" id="KAJ8909623.1"/>
    </source>
</evidence>
<gene>
    <name evidence="2" type="ORF">NQ315_002092</name>
</gene>
<sequence>MPNIRMKMVDMELLLLIPQQVLKVGRSLQKPVDQVFSDYAERVIEFERIASWNEKEENKAVYRITKDIIPTKEDWIGLFKENFSSLDDYITYEYVSKCASPCEETKGSSPKCQPKLQRPLKYEVTFSELPSRCKGNYCLVYFSQSEDKVISVLGISDPFPIATADVD</sequence>
<organism evidence="2 3">
    <name type="scientific">Exocentrus adspersus</name>
    <dbReference type="NCBI Taxonomy" id="1586481"/>
    <lineage>
        <taxon>Eukaryota</taxon>
        <taxon>Metazoa</taxon>
        <taxon>Ecdysozoa</taxon>
        <taxon>Arthropoda</taxon>
        <taxon>Hexapoda</taxon>
        <taxon>Insecta</taxon>
        <taxon>Pterygota</taxon>
        <taxon>Neoptera</taxon>
        <taxon>Endopterygota</taxon>
        <taxon>Coleoptera</taxon>
        <taxon>Polyphaga</taxon>
        <taxon>Cucujiformia</taxon>
        <taxon>Chrysomeloidea</taxon>
        <taxon>Cerambycidae</taxon>
        <taxon>Lamiinae</taxon>
        <taxon>Acanthocinini</taxon>
        <taxon>Exocentrus</taxon>
    </lineage>
</organism>